<dbReference type="SUPFAM" id="SSF52047">
    <property type="entry name" value="RNI-like"/>
    <property type="match status" value="1"/>
</dbReference>
<dbReference type="InterPro" id="IPR032675">
    <property type="entry name" value="LRR_dom_sf"/>
</dbReference>
<protein>
    <submittedName>
        <fullName evidence="2">F-box/LRR-repeat protein-like protein</fullName>
    </submittedName>
</protein>
<proteinExistence type="predicted"/>
<feature type="domain" description="At1g61320/AtMIF1 LRR" evidence="1">
    <location>
        <begin position="5"/>
        <end position="136"/>
    </location>
</feature>
<evidence type="ECO:0000313" key="3">
    <source>
        <dbReference type="Proteomes" id="UP001567538"/>
    </source>
</evidence>
<dbReference type="InterPro" id="IPR053772">
    <property type="entry name" value="At1g61320/At1g61330-like"/>
</dbReference>
<dbReference type="Proteomes" id="UP001567538">
    <property type="component" value="Unassembled WGS sequence"/>
</dbReference>
<dbReference type="Pfam" id="PF23622">
    <property type="entry name" value="LRR_At1g61320_AtMIF1"/>
    <property type="match status" value="1"/>
</dbReference>
<evidence type="ECO:0000259" key="1">
    <source>
        <dbReference type="Pfam" id="PF23622"/>
    </source>
</evidence>
<keyword evidence="3" id="KW-1185">Reference proteome</keyword>
<accession>A0ABD1FSH3</accession>
<dbReference type="PANTHER" id="PTHR34145:SF68">
    <property type="entry name" value="FBD DOMAIN-CONTAINING PROTEIN"/>
    <property type="match status" value="1"/>
</dbReference>
<comment type="caution">
    <text evidence="2">The sequence shown here is derived from an EMBL/GenBank/DDBJ whole genome shotgun (WGS) entry which is preliminary data.</text>
</comment>
<evidence type="ECO:0000313" key="2">
    <source>
        <dbReference type="EMBL" id="KAL1534801.1"/>
    </source>
</evidence>
<sequence length="162" mass="18433">MLGEMKPMKYLKELILINMKVSGGDISLFLRYCPLLRRLTVRASILTSDVHVCGATLVLEYLQLHYCDLTESVINISAPNLSEVKIDANPGQLWFNDVPRLVEAKFMHHFACEVSCITSQLQKLTISLSYSESFLTNSFPQMPNLKESTIRNSSLYKHGYQK</sequence>
<reference evidence="2 3" key="1">
    <citation type="submission" date="2024-06" db="EMBL/GenBank/DDBJ databases">
        <title>A chromosome level genome sequence of Diviner's sage (Salvia divinorum).</title>
        <authorList>
            <person name="Ford S.A."/>
            <person name="Ro D.-K."/>
            <person name="Ness R.W."/>
            <person name="Phillips M.A."/>
        </authorList>
    </citation>
    <scope>NUCLEOTIDE SEQUENCE [LARGE SCALE GENOMIC DNA]</scope>
    <source>
        <strain evidence="2">SAF-2024a</strain>
        <tissue evidence="2">Leaf</tissue>
    </source>
</reference>
<organism evidence="2 3">
    <name type="scientific">Salvia divinorum</name>
    <name type="common">Maria pastora</name>
    <name type="synonym">Diviner's sage</name>
    <dbReference type="NCBI Taxonomy" id="28513"/>
    <lineage>
        <taxon>Eukaryota</taxon>
        <taxon>Viridiplantae</taxon>
        <taxon>Streptophyta</taxon>
        <taxon>Embryophyta</taxon>
        <taxon>Tracheophyta</taxon>
        <taxon>Spermatophyta</taxon>
        <taxon>Magnoliopsida</taxon>
        <taxon>eudicotyledons</taxon>
        <taxon>Gunneridae</taxon>
        <taxon>Pentapetalae</taxon>
        <taxon>asterids</taxon>
        <taxon>lamiids</taxon>
        <taxon>Lamiales</taxon>
        <taxon>Lamiaceae</taxon>
        <taxon>Nepetoideae</taxon>
        <taxon>Mentheae</taxon>
        <taxon>Salviinae</taxon>
        <taxon>Salvia</taxon>
        <taxon>Salvia subgen. Calosphace</taxon>
    </lineage>
</organism>
<name>A0ABD1FSH3_SALDI</name>
<dbReference type="AlphaFoldDB" id="A0ABD1FSH3"/>
<dbReference type="EMBL" id="JBEAFC010000012">
    <property type="protein sequence ID" value="KAL1534801.1"/>
    <property type="molecule type" value="Genomic_DNA"/>
</dbReference>
<dbReference type="PANTHER" id="PTHR34145">
    <property type="entry name" value="OS02G0105600 PROTEIN"/>
    <property type="match status" value="1"/>
</dbReference>
<dbReference type="Gene3D" id="3.80.10.10">
    <property type="entry name" value="Ribonuclease Inhibitor"/>
    <property type="match status" value="1"/>
</dbReference>
<dbReference type="InterPro" id="IPR055357">
    <property type="entry name" value="LRR_At1g61320_AtMIF1"/>
</dbReference>
<gene>
    <name evidence="2" type="ORF">AAHA92_30936</name>
</gene>